<gene>
    <name evidence="2" type="ORF">JMJ77_003981</name>
</gene>
<dbReference type="Proteomes" id="UP000699042">
    <property type="component" value="Unassembled WGS sequence"/>
</dbReference>
<protein>
    <submittedName>
        <fullName evidence="2">Uncharacterized protein</fullName>
    </submittedName>
</protein>
<comment type="caution">
    <text evidence="2">The sequence shown here is derived from an EMBL/GenBank/DDBJ whole genome shotgun (WGS) entry which is preliminary data.</text>
</comment>
<feature type="compositionally biased region" description="Basic and acidic residues" evidence="1">
    <location>
        <begin position="12"/>
        <end position="30"/>
    </location>
</feature>
<accession>A0A9P7QXM6</accession>
<sequence length="64" mass="6950">MTAHGGMGGIVREARPGEAGKHFPEESILDDAHPTSQFHANPLLFCLDKILLQLQPCLVARTRG</sequence>
<name>A0A9P7QXM6_9PEZI</name>
<proteinExistence type="predicted"/>
<reference evidence="2" key="1">
    <citation type="submission" date="2021-05" db="EMBL/GenBank/DDBJ databases">
        <title>Comparative genomics of three Colletotrichum scovillei strains and genetic complementation revealed genes involved fungal growth and virulence on chili pepper.</title>
        <authorList>
            <person name="Hsieh D.-K."/>
            <person name="Chuang S.-C."/>
            <person name="Chen C.-Y."/>
            <person name="Chao Y.-T."/>
            <person name="Lu M.-Y.J."/>
            <person name="Lee M.-H."/>
            <person name="Shih M.-C."/>
        </authorList>
    </citation>
    <scope>NUCLEOTIDE SEQUENCE</scope>
    <source>
        <strain evidence="2">Coll-153</strain>
    </source>
</reference>
<dbReference type="AlphaFoldDB" id="A0A9P7QXM6"/>
<evidence type="ECO:0000313" key="3">
    <source>
        <dbReference type="Proteomes" id="UP000699042"/>
    </source>
</evidence>
<evidence type="ECO:0000256" key="1">
    <source>
        <dbReference type="SAM" id="MobiDB-lite"/>
    </source>
</evidence>
<evidence type="ECO:0000313" key="2">
    <source>
        <dbReference type="EMBL" id="KAG7044519.1"/>
    </source>
</evidence>
<keyword evidence="3" id="KW-1185">Reference proteome</keyword>
<organism evidence="2 3">
    <name type="scientific">Colletotrichum scovillei</name>
    <dbReference type="NCBI Taxonomy" id="1209932"/>
    <lineage>
        <taxon>Eukaryota</taxon>
        <taxon>Fungi</taxon>
        <taxon>Dikarya</taxon>
        <taxon>Ascomycota</taxon>
        <taxon>Pezizomycotina</taxon>
        <taxon>Sordariomycetes</taxon>
        <taxon>Hypocreomycetidae</taxon>
        <taxon>Glomerellales</taxon>
        <taxon>Glomerellaceae</taxon>
        <taxon>Colletotrichum</taxon>
        <taxon>Colletotrichum acutatum species complex</taxon>
    </lineage>
</organism>
<feature type="region of interest" description="Disordered" evidence="1">
    <location>
        <begin position="1"/>
        <end position="30"/>
    </location>
</feature>
<dbReference type="EMBL" id="JAESDN010000010">
    <property type="protein sequence ID" value="KAG7044519.1"/>
    <property type="molecule type" value="Genomic_DNA"/>
</dbReference>